<evidence type="ECO:0000256" key="4">
    <source>
        <dbReference type="ARBA" id="ARBA00022840"/>
    </source>
</evidence>
<evidence type="ECO:0000256" key="6">
    <source>
        <dbReference type="ARBA" id="ARBA00037982"/>
    </source>
</evidence>
<keyword evidence="11" id="KW-1185">Reference proteome</keyword>
<organism evidence="10 11">
    <name type="scientific">Theileria annulata</name>
    <dbReference type="NCBI Taxonomy" id="5874"/>
    <lineage>
        <taxon>Eukaryota</taxon>
        <taxon>Sar</taxon>
        <taxon>Alveolata</taxon>
        <taxon>Apicomplexa</taxon>
        <taxon>Aconoidasida</taxon>
        <taxon>Piroplasmida</taxon>
        <taxon>Theileriidae</taxon>
        <taxon>Theileria</taxon>
    </lineage>
</organism>
<evidence type="ECO:0000256" key="5">
    <source>
        <dbReference type="ARBA" id="ARBA00023193"/>
    </source>
</evidence>
<protein>
    <submittedName>
        <fullName evidence="10">Serine/threonine kinase, putative</fullName>
    </submittedName>
</protein>
<dbReference type="STRING" id="5874.Q4UAG3"/>
<dbReference type="GO" id="GO:0005634">
    <property type="term" value="C:nucleus"/>
    <property type="evidence" value="ECO:0007669"/>
    <property type="project" value="TreeGrafter"/>
</dbReference>
<evidence type="ECO:0000256" key="1">
    <source>
        <dbReference type="ARBA" id="ARBA00022679"/>
    </source>
</evidence>
<dbReference type="PANTHER" id="PTHR11042:SF138">
    <property type="entry name" value="SERINE_THREONINE-PROTEIN KINASE IKS1-RELATED"/>
    <property type="match status" value="1"/>
</dbReference>
<dbReference type="OMA" id="YNCIHIL"/>
<dbReference type="RefSeq" id="XP_952813.1">
    <property type="nucleotide sequence ID" value="XM_947720.1"/>
</dbReference>
<dbReference type="Gene3D" id="3.30.200.20">
    <property type="entry name" value="Phosphorylase Kinase, domain 1"/>
    <property type="match status" value="1"/>
</dbReference>
<dbReference type="PANTHER" id="PTHR11042">
    <property type="entry name" value="EUKARYOTIC TRANSLATION INITIATION FACTOR 2-ALPHA KINASE EIF2-ALPHA KINASE -RELATED"/>
    <property type="match status" value="1"/>
</dbReference>
<dbReference type="GO" id="GO:0005524">
    <property type="term" value="F:ATP binding"/>
    <property type="evidence" value="ECO:0007669"/>
    <property type="project" value="UniProtKB-UniRule"/>
</dbReference>
<dbReference type="Gene3D" id="1.10.510.10">
    <property type="entry name" value="Transferase(Phosphotransferase) domain 1"/>
    <property type="match status" value="1"/>
</dbReference>
<reference evidence="10 11" key="1">
    <citation type="journal article" date="2005" name="Science">
        <title>Genome of the host-cell transforming parasite Theileria annulata compared with T. parva.</title>
        <authorList>
            <person name="Pain A."/>
            <person name="Renauld H."/>
            <person name="Berriman M."/>
            <person name="Murphy L."/>
            <person name="Yeats C.A."/>
            <person name="Weir W."/>
            <person name="Kerhornou A."/>
            <person name="Aslett M."/>
            <person name="Bishop R."/>
            <person name="Bouchier C."/>
            <person name="Cochet M."/>
            <person name="Coulson R.M.R."/>
            <person name="Cronin A."/>
            <person name="de Villiers E.P."/>
            <person name="Fraser A."/>
            <person name="Fosker N."/>
            <person name="Gardner M."/>
            <person name="Goble A."/>
            <person name="Griffiths-Jones S."/>
            <person name="Harris D.E."/>
            <person name="Katzer F."/>
            <person name="Larke N."/>
            <person name="Lord A."/>
            <person name="Maser P."/>
            <person name="McKellar S."/>
            <person name="Mooney P."/>
            <person name="Morton F."/>
            <person name="Nene V."/>
            <person name="O'Neil S."/>
            <person name="Price C."/>
            <person name="Quail M.A."/>
            <person name="Rabbinowitsch E."/>
            <person name="Rawlings N.D."/>
            <person name="Rutter S."/>
            <person name="Saunders D."/>
            <person name="Seeger K."/>
            <person name="Shah T."/>
            <person name="Squares R."/>
            <person name="Squares S."/>
            <person name="Tivey A."/>
            <person name="Walker A.R."/>
            <person name="Woodward J."/>
            <person name="Dobbelaere D.A.E."/>
            <person name="Langsley G."/>
            <person name="Rajandream M.A."/>
            <person name="McKeever D."/>
            <person name="Shiels B."/>
            <person name="Tait A."/>
            <person name="Barrell B.G."/>
            <person name="Hall N."/>
        </authorList>
    </citation>
    <scope>NUCLEOTIDE SEQUENCE [LARGE SCALE GENOMIC DNA]</scope>
    <source>
        <strain evidence="11">Ankara</strain>
    </source>
</reference>
<evidence type="ECO:0000256" key="8">
    <source>
        <dbReference type="RuleBase" id="RU000304"/>
    </source>
</evidence>
<evidence type="ECO:0000259" key="9">
    <source>
        <dbReference type="PROSITE" id="PS50011"/>
    </source>
</evidence>
<evidence type="ECO:0000313" key="11">
    <source>
        <dbReference type="Proteomes" id="UP000001950"/>
    </source>
</evidence>
<dbReference type="SMART" id="SM00220">
    <property type="entry name" value="S_TKc"/>
    <property type="match status" value="1"/>
</dbReference>
<feature type="domain" description="Protein kinase" evidence="9">
    <location>
        <begin position="179"/>
        <end position="475"/>
    </location>
</feature>
<comment type="similarity">
    <text evidence="6">Belongs to the protein kinase superfamily. Ser/Thr protein kinase family. GCN2 subfamily.</text>
</comment>
<sequence length="494" mass="57071">MSMIKGNCGEIVVYRNDKSIVLYNQTGQIRALPIYNIAQNENGNVCPFCGSLLSGDKYNYIAKAYFYLLQNSFQNFTSQDLNEYPNGNILSTLELNENYNINSNQLKQNTFKDNSFNGNTLKSYMVRNSSFSRESEEVVLLEDEVKEAEGNDLILEEVIELPKNIPKYLLITGYYKRFFIEGPKLGSGSYGHVYNCIHILDELILGEYAVKKIPIGDDMEWLKKAIKEIKIRENIKHKNVVDYNHSWLEMYRLNELCPYIPYLFILMEYCNGDNLYNFIQNIYNKSSIECLTDDEVMVIFIDILNGLNYLHKNFIIHRDLKPSNILLKFGNSSITLMISDFGTCEVFSQKSSKTGFTGTIEYTAPELLISYYNTVIKAPGSDEFDASTSVVDDNKIDLWSLGVILYYISYGTLPFYSDDIKECVKLIIYSKLKIPNHPNRSKLIINLIYNLLSKNSNSRMNCDDLLSISDINKYLGNNELNQQIRFQLYQRFRP</sequence>
<keyword evidence="5" id="KW-0652">Protein synthesis inhibitor</keyword>
<dbReference type="PROSITE" id="PS50011">
    <property type="entry name" value="PROTEIN_KINASE_DOM"/>
    <property type="match status" value="1"/>
</dbReference>
<dbReference type="GeneID" id="3863256"/>
<feature type="binding site" evidence="7">
    <location>
        <position position="212"/>
    </location>
    <ligand>
        <name>ATP</name>
        <dbReference type="ChEBI" id="CHEBI:30616"/>
    </ligand>
</feature>
<dbReference type="eggNOG" id="KOG0032">
    <property type="taxonomic scope" value="Eukaryota"/>
</dbReference>
<dbReference type="OrthoDB" id="5337378at2759"/>
<dbReference type="InterPro" id="IPR017441">
    <property type="entry name" value="Protein_kinase_ATP_BS"/>
</dbReference>
<gene>
    <name evidence="10" type="ORF">TA09220</name>
</gene>
<dbReference type="Pfam" id="PF00069">
    <property type="entry name" value="Pkinase"/>
    <property type="match status" value="1"/>
</dbReference>
<proteinExistence type="inferred from homology"/>
<dbReference type="PROSITE" id="PS00107">
    <property type="entry name" value="PROTEIN_KINASE_ATP"/>
    <property type="match status" value="1"/>
</dbReference>
<dbReference type="PROSITE" id="PS00108">
    <property type="entry name" value="PROTEIN_KINASE_ST"/>
    <property type="match status" value="1"/>
</dbReference>
<evidence type="ECO:0000256" key="3">
    <source>
        <dbReference type="ARBA" id="ARBA00022777"/>
    </source>
</evidence>
<dbReference type="InterPro" id="IPR008271">
    <property type="entry name" value="Ser/Thr_kinase_AS"/>
</dbReference>
<dbReference type="GO" id="GO:0004674">
    <property type="term" value="F:protein serine/threonine kinase activity"/>
    <property type="evidence" value="ECO:0007669"/>
    <property type="project" value="UniProtKB-KW"/>
</dbReference>
<accession>Q4UAG3</accession>
<keyword evidence="1" id="KW-0808">Transferase</keyword>
<dbReference type="InterPro" id="IPR000719">
    <property type="entry name" value="Prot_kinase_dom"/>
</dbReference>
<dbReference type="InterPro" id="IPR011009">
    <property type="entry name" value="Kinase-like_dom_sf"/>
</dbReference>
<dbReference type="EMBL" id="CR940353">
    <property type="protein sequence ID" value="CAI76188.1"/>
    <property type="molecule type" value="Genomic_DNA"/>
</dbReference>
<evidence type="ECO:0000256" key="7">
    <source>
        <dbReference type="PROSITE-ProRule" id="PRU10141"/>
    </source>
</evidence>
<keyword evidence="2 7" id="KW-0547">Nucleotide-binding</keyword>
<dbReference type="InterPro" id="IPR050339">
    <property type="entry name" value="CC_SR_Kinase"/>
</dbReference>
<keyword evidence="3 10" id="KW-0418">Kinase</keyword>
<dbReference type="KEGG" id="tan:TA09220"/>
<evidence type="ECO:0000256" key="2">
    <source>
        <dbReference type="ARBA" id="ARBA00022741"/>
    </source>
</evidence>
<dbReference type="Proteomes" id="UP000001950">
    <property type="component" value="Chromosome 4"/>
</dbReference>
<dbReference type="AlphaFoldDB" id="Q4UAG3"/>
<dbReference type="GO" id="GO:0017148">
    <property type="term" value="P:negative regulation of translation"/>
    <property type="evidence" value="ECO:0007669"/>
    <property type="project" value="UniProtKB-KW"/>
</dbReference>
<name>Q4UAG3_THEAN</name>
<dbReference type="GO" id="GO:0005737">
    <property type="term" value="C:cytoplasm"/>
    <property type="evidence" value="ECO:0007669"/>
    <property type="project" value="TreeGrafter"/>
</dbReference>
<keyword evidence="8" id="KW-0723">Serine/threonine-protein kinase</keyword>
<keyword evidence="4 7" id="KW-0067">ATP-binding</keyword>
<evidence type="ECO:0000313" key="10">
    <source>
        <dbReference type="EMBL" id="CAI76188.1"/>
    </source>
</evidence>
<dbReference type="InParanoid" id="Q4UAG3"/>
<dbReference type="VEuPathDB" id="PiroplasmaDB:TA09220"/>
<dbReference type="SUPFAM" id="SSF56112">
    <property type="entry name" value="Protein kinase-like (PK-like)"/>
    <property type="match status" value="1"/>
</dbReference>